<sequence>DPSPISSRNALRFRSDDPLSFHSAAFLLTPSPRSPVLAELGSHPHPQVTSAILAFVAWSDSRGRPPSARRTIGSPRNGTALSPASTTRPPDLVPLLPPAPRPPPTCCLAVPPTGMAASSAPGPLRVPPAPASFMRVSLFQ</sequence>
<dbReference type="EMBL" id="HG996473">
    <property type="protein sequence ID" value="CAG1856016.1"/>
    <property type="molecule type" value="Genomic_DNA"/>
</dbReference>
<name>A0A8D7FHK7_MUSAM</name>
<organism evidence="2">
    <name type="scientific">Musa acuminata subsp. malaccensis</name>
    <name type="common">Wild banana</name>
    <name type="synonym">Musa malaccensis</name>
    <dbReference type="NCBI Taxonomy" id="214687"/>
    <lineage>
        <taxon>Eukaryota</taxon>
        <taxon>Viridiplantae</taxon>
        <taxon>Streptophyta</taxon>
        <taxon>Embryophyta</taxon>
        <taxon>Tracheophyta</taxon>
        <taxon>Spermatophyta</taxon>
        <taxon>Magnoliopsida</taxon>
        <taxon>Liliopsida</taxon>
        <taxon>Zingiberales</taxon>
        <taxon>Musaceae</taxon>
        <taxon>Musa</taxon>
    </lineage>
</organism>
<reference evidence="2" key="1">
    <citation type="submission" date="2021-03" db="EMBL/GenBank/DDBJ databases">
        <authorList>
            <consortium name="Genoscope - CEA"/>
            <person name="William W."/>
        </authorList>
    </citation>
    <scope>NUCLEOTIDE SEQUENCE</scope>
    <source>
        <strain evidence="2">Doubled-haploid Pahang</strain>
    </source>
</reference>
<accession>A0A8D7FHK7</accession>
<protein>
    <submittedName>
        <fullName evidence="2">(wild Malaysian banana) hypothetical protein</fullName>
    </submittedName>
</protein>
<feature type="compositionally biased region" description="Polar residues" evidence="1">
    <location>
        <begin position="74"/>
        <end position="88"/>
    </location>
</feature>
<proteinExistence type="predicted"/>
<feature type="compositionally biased region" description="Pro residues" evidence="1">
    <location>
        <begin position="91"/>
        <end position="100"/>
    </location>
</feature>
<evidence type="ECO:0000256" key="1">
    <source>
        <dbReference type="SAM" id="MobiDB-lite"/>
    </source>
</evidence>
<dbReference type="AlphaFoldDB" id="A0A8D7FHK7"/>
<feature type="region of interest" description="Disordered" evidence="1">
    <location>
        <begin position="61"/>
        <end position="100"/>
    </location>
</feature>
<gene>
    <name evidence="2" type="ORF">GSMUA_46220.1</name>
</gene>
<feature type="non-terminal residue" evidence="2">
    <location>
        <position position="140"/>
    </location>
</feature>
<evidence type="ECO:0000313" key="2">
    <source>
        <dbReference type="EMBL" id="CAG1856016.1"/>
    </source>
</evidence>